<gene>
    <name evidence="1" type="ordered locus">SNE_A04440</name>
</gene>
<dbReference type="KEGG" id="sng:SNE_A04440"/>
<dbReference type="HOGENOM" id="CLU_852323_0_0_0"/>
<sequence length="326" mass="38084">MGQSEKKTEPQFCDMQYTRDENGKEILIKEGRFQVMMEWERPYMEACIDALGPSGDVLEIGFGCGYSSSHIQSYLPKSHTIIEYHPVVFEKAQEWAKSYENVILVQDTWQNALDSLGVFDAIFFDDYPLESGMGFDGDSQQVGQWSQMMEEKEPLMREARDRTAFLVSLKYTDEDLDAFFKELPLIESTPLEYVLSFFCELREQNQITQLQQEYMLERYKKERKIEEGKIQAFMKQRQMKNLPERESPDRLSLFFNECAEKHMRSGSCFSCFISDPISKFQESAFLKAIQADPRFEYQQELMAIEVPDNCGYYAENQALVITITKL</sequence>
<name>F8L6I3_SIMNZ</name>
<dbReference type="GO" id="GO:0030731">
    <property type="term" value="F:guanidinoacetate N-methyltransferase activity"/>
    <property type="evidence" value="ECO:0007669"/>
    <property type="project" value="TreeGrafter"/>
</dbReference>
<dbReference type="eggNOG" id="COG2518">
    <property type="taxonomic scope" value="Bacteria"/>
</dbReference>
<dbReference type="SUPFAM" id="SSF53335">
    <property type="entry name" value="S-adenosyl-L-methionine-dependent methyltransferases"/>
    <property type="match status" value="1"/>
</dbReference>
<dbReference type="STRING" id="331113.SNE_A04440"/>
<protein>
    <submittedName>
        <fullName evidence="1">Uncharacterized protein</fullName>
    </submittedName>
</protein>
<proteinExistence type="predicted"/>
<dbReference type="InterPro" id="IPR051038">
    <property type="entry name" value="RMT2/GAMT_Mtase"/>
</dbReference>
<accession>F8L6I3</accession>
<dbReference type="AlphaFoldDB" id="F8L6I3"/>
<dbReference type="Proteomes" id="UP000000496">
    <property type="component" value="Chromosome gsn.131"/>
</dbReference>
<keyword evidence="2" id="KW-1185">Reference proteome</keyword>
<dbReference type="GO" id="GO:0006601">
    <property type="term" value="P:creatine biosynthetic process"/>
    <property type="evidence" value="ECO:0007669"/>
    <property type="project" value="TreeGrafter"/>
</dbReference>
<dbReference type="EMBL" id="FR872582">
    <property type="protein sequence ID" value="CCB88321.1"/>
    <property type="molecule type" value="Genomic_DNA"/>
</dbReference>
<reference evidence="1 2" key="2">
    <citation type="journal article" date="2011" name="Mol. Biol. Evol.">
        <title>Unity in variety--the pan-genome of the Chlamydiae.</title>
        <authorList>
            <person name="Collingro A."/>
            <person name="Tischler P."/>
            <person name="Weinmaier T."/>
            <person name="Penz T."/>
            <person name="Heinz E."/>
            <person name="Brunham R.C."/>
            <person name="Read T.D."/>
            <person name="Bavoil P.M."/>
            <person name="Sachse K."/>
            <person name="Kahane S."/>
            <person name="Friedman M.G."/>
            <person name="Rattei T."/>
            <person name="Myers G.S."/>
            <person name="Horn M."/>
        </authorList>
    </citation>
    <scope>NUCLEOTIDE SEQUENCE [LARGE SCALE GENOMIC DNA]</scope>
    <source>
        <strain evidence="2">ATCC VR-1471 / Z</strain>
    </source>
</reference>
<evidence type="ECO:0000313" key="2">
    <source>
        <dbReference type="Proteomes" id="UP000000496"/>
    </source>
</evidence>
<dbReference type="CDD" id="cd02440">
    <property type="entry name" value="AdoMet_MTases"/>
    <property type="match status" value="1"/>
</dbReference>
<organism evidence="1 2">
    <name type="scientific">Simkania negevensis (strain ATCC VR-1471 / DSM 27360 / Z)</name>
    <dbReference type="NCBI Taxonomy" id="331113"/>
    <lineage>
        <taxon>Bacteria</taxon>
        <taxon>Pseudomonadati</taxon>
        <taxon>Chlamydiota</taxon>
        <taxon>Chlamydiia</taxon>
        <taxon>Parachlamydiales</taxon>
        <taxon>Simkaniaceae</taxon>
        <taxon>Simkania</taxon>
    </lineage>
</organism>
<dbReference type="Gene3D" id="3.40.50.150">
    <property type="entry name" value="Vaccinia Virus protein VP39"/>
    <property type="match status" value="1"/>
</dbReference>
<dbReference type="PANTHER" id="PTHR32379">
    <property type="entry name" value="GUANIDINOACETATE N-METHYLTRANSFERASE"/>
    <property type="match status" value="1"/>
</dbReference>
<reference key="1">
    <citation type="journal article" date="2011" name="Mol. Biol. Evol.">
        <title>Unity in variety -- the pan-genome of the Chlamydiae.</title>
        <authorList>
            <person name="Collingro A."/>
            <person name="Tischler P."/>
            <person name="Weinmaier T."/>
            <person name="Penz T."/>
            <person name="Heinz E."/>
            <person name="Brunham R.C."/>
            <person name="Read T.D."/>
            <person name="Bavoil P.M."/>
            <person name="Sachse K."/>
            <person name="Kahane S."/>
            <person name="Friedman M.G."/>
            <person name="Rattei T."/>
            <person name="Myers G.S.A."/>
            <person name="Horn M."/>
        </authorList>
    </citation>
    <scope>NUCLEOTIDE SEQUENCE</scope>
    <source>
        <strain>Z</strain>
    </source>
</reference>
<dbReference type="InterPro" id="IPR029063">
    <property type="entry name" value="SAM-dependent_MTases_sf"/>
</dbReference>
<evidence type="ECO:0000313" key="1">
    <source>
        <dbReference type="EMBL" id="CCB88321.1"/>
    </source>
</evidence>
<dbReference type="GO" id="GO:0005737">
    <property type="term" value="C:cytoplasm"/>
    <property type="evidence" value="ECO:0007669"/>
    <property type="project" value="TreeGrafter"/>
</dbReference>
<dbReference type="PANTHER" id="PTHR32379:SF1">
    <property type="entry name" value="GUANIDINOACETATE N-METHYLTRANSFERASE"/>
    <property type="match status" value="1"/>
</dbReference>